<dbReference type="eggNOG" id="COG0382">
    <property type="taxonomic scope" value="Bacteria"/>
</dbReference>
<feature type="transmembrane region" description="Helical" evidence="5">
    <location>
        <begin position="263"/>
        <end position="284"/>
    </location>
</feature>
<feature type="transmembrane region" description="Helical" evidence="5">
    <location>
        <begin position="163"/>
        <end position="184"/>
    </location>
</feature>
<evidence type="ECO:0000256" key="4">
    <source>
        <dbReference type="ARBA" id="ARBA00023136"/>
    </source>
</evidence>
<dbReference type="Pfam" id="PF01040">
    <property type="entry name" value="UbiA"/>
    <property type="match status" value="1"/>
</dbReference>
<dbReference type="PANTHER" id="PTHR42723:SF1">
    <property type="entry name" value="CHLOROPHYLL SYNTHASE, CHLOROPLASTIC"/>
    <property type="match status" value="1"/>
</dbReference>
<dbReference type="NCBIfam" id="NF009523">
    <property type="entry name" value="PRK12884.1"/>
    <property type="match status" value="1"/>
</dbReference>
<dbReference type="Proteomes" id="UP000054010">
    <property type="component" value="Unassembled WGS sequence"/>
</dbReference>
<dbReference type="InterPro" id="IPR044878">
    <property type="entry name" value="UbiA_sf"/>
</dbReference>
<feature type="transmembrane region" description="Helical" evidence="5">
    <location>
        <begin position="134"/>
        <end position="157"/>
    </location>
</feature>
<keyword evidence="3 5" id="KW-1133">Transmembrane helix</keyword>
<protein>
    <submittedName>
        <fullName evidence="6">UbiA prenyltransferase</fullName>
    </submittedName>
</protein>
<dbReference type="CDD" id="cd13961">
    <property type="entry name" value="PT_UbiA_DGGGPS"/>
    <property type="match status" value="1"/>
</dbReference>
<evidence type="ECO:0000256" key="2">
    <source>
        <dbReference type="ARBA" id="ARBA00022692"/>
    </source>
</evidence>
<dbReference type="InterPro" id="IPR050475">
    <property type="entry name" value="Prenyltransferase_related"/>
</dbReference>
<dbReference type="GO" id="GO:0016020">
    <property type="term" value="C:membrane"/>
    <property type="evidence" value="ECO:0007669"/>
    <property type="project" value="UniProtKB-SubCell"/>
</dbReference>
<evidence type="ECO:0000313" key="6">
    <source>
        <dbReference type="EMBL" id="EFO81028.1"/>
    </source>
</evidence>
<dbReference type="PANTHER" id="PTHR42723">
    <property type="entry name" value="CHLOROPHYLL SYNTHASE"/>
    <property type="match status" value="1"/>
</dbReference>
<comment type="caution">
    <text evidence="6">The sequence shown here is derived from an EMBL/GenBank/DDBJ whole genome shotgun (WGS) entry which is preliminary data.</text>
</comment>
<sequence length="285" mass="30140">MISLTQKARGVLQIFRPELPTAAGVCVLLGQVLALGVVPALPVLGLGFACGFLLSGSALITNDYFDLEVDRINAPQRPLPAGILTPTEVMTLGLITALLGLAAAAAFGPLALGLSLIIWLLGFLYNWRLKAAGLWGNLIVALSVGITFVLGGIMVGLPWSPTVWTFALIALVFDLAEEIAGDAMDAEGDRQRGSRSLALLYGRTTALRISGALFGMVVLLTLLPWGTLGLAYRIPILLMDLLIVFFVIRLLRSQTPTEGRDAMRGLYISGSLGLLAFLIGSLLAA</sequence>
<gene>
    <name evidence="6" type="ORF">OSCT_1131</name>
</gene>
<dbReference type="InterPro" id="IPR000537">
    <property type="entry name" value="UbiA_prenyltransferase"/>
</dbReference>
<dbReference type="GO" id="GO:0016765">
    <property type="term" value="F:transferase activity, transferring alkyl or aryl (other than methyl) groups"/>
    <property type="evidence" value="ECO:0007669"/>
    <property type="project" value="InterPro"/>
</dbReference>
<accession>E1ICT0</accession>
<organism evidence="6 7">
    <name type="scientific">Oscillochloris trichoides DG-6</name>
    <dbReference type="NCBI Taxonomy" id="765420"/>
    <lineage>
        <taxon>Bacteria</taxon>
        <taxon>Bacillati</taxon>
        <taxon>Chloroflexota</taxon>
        <taxon>Chloroflexia</taxon>
        <taxon>Chloroflexales</taxon>
        <taxon>Chloroflexineae</taxon>
        <taxon>Oscillochloridaceae</taxon>
        <taxon>Oscillochloris</taxon>
    </lineage>
</organism>
<dbReference type="HOGENOM" id="CLU_073311_1_1_0"/>
<evidence type="ECO:0000256" key="5">
    <source>
        <dbReference type="SAM" id="Phobius"/>
    </source>
</evidence>
<keyword evidence="4 5" id="KW-0472">Membrane</keyword>
<proteinExistence type="predicted"/>
<name>E1ICT0_9CHLR</name>
<feature type="transmembrane region" description="Helical" evidence="5">
    <location>
        <begin position="231"/>
        <end position="251"/>
    </location>
</feature>
<dbReference type="Gene3D" id="1.10.357.140">
    <property type="entry name" value="UbiA prenyltransferase"/>
    <property type="match status" value="1"/>
</dbReference>
<evidence type="ECO:0000256" key="3">
    <source>
        <dbReference type="ARBA" id="ARBA00022989"/>
    </source>
</evidence>
<dbReference type="STRING" id="765420.OSCT_1131"/>
<keyword evidence="2 5" id="KW-0812">Transmembrane</keyword>
<evidence type="ECO:0000313" key="7">
    <source>
        <dbReference type="Proteomes" id="UP000054010"/>
    </source>
</evidence>
<comment type="subcellular location">
    <subcellularLocation>
        <location evidence="1">Membrane</location>
        <topology evidence="1">Multi-pass membrane protein</topology>
    </subcellularLocation>
</comment>
<evidence type="ECO:0000256" key="1">
    <source>
        <dbReference type="ARBA" id="ARBA00004141"/>
    </source>
</evidence>
<feature type="transmembrane region" description="Helical" evidence="5">
    <location>
        <begin position="94"/>
        <end position="122"/>
    </location>
</feature>
<dbReference type="EMBL" id="ADVR01000030">
    <property type="protein sequence ID" value="EFO81028.1"/>
    <property type="molecule type" value="Genomic_DNA"/>
</dbReference>
<dbReference type="Gene3D" id="1.20.120.1780">
    <property type="entry name" value="UbiA prenyltransferase"/>
    <property type="match status" value="1"/>
</dbReference>
<dbReference type="OrthoDB" id="9782418at2"/>
<keyword evidence="7" id="KW-1185">Reference proteome</keyword>
<reference evidence="6 7" key="1">
    <citation type="journal article" date="2011" name="J. Bacteriol.">
        <title>Draft genome sequence of the anoxygenic filamentous phototrophic bacterium Oscillochloris trichoides subsp. DG-6.</title>
        <authorList>
            <person name="Kuznetsov B.B."/>
            <person name="Ivanovsky R.N."/>
            <person name="Keppen O.I."/>
            <person name="Sukhacheva M.V."/>
            <person name="Bumazhkin B.K."/>
            <person name="Patutina E.O."/>
            <person name="Beletsky A.V."/>
            <person name="Mardanov A.V."/>
            <person name="Baslerov R.V."/>
            <person name="Panteleeva A.N."/>
            <person name="Kolganova T.V."/>
            <person name="Ravin N.V."/>
            <person name="Skryabin K.G."/>
        </authorList>
    </citation>
    <scope>NUCLEOTIDE SEQUENCE [LARGE SCALE GENOMIC DNA]</scope>
    <source>
        <strain evidence="6 7">DG-6</strain>
    </source>
</reference>
<feature type="transmembrane region" description="Helical" evidence="5">
    <location>
        <begin position="21"/>
        <end position="54"/>
    </location>
</feature>
<dbReference type="AlphaFoldDB" id="E1ICT0"/>
<feature type="transmembrane region" description="Helical" evidence="5">
    <location>
        <begin position="205"/>
        <end position="225"/>
    </location>
</feature>